<proteinExistence type="predicted"/>
<reference evidence="2" key="1">
    <citation type="submission" date="2022-01" db="EMBL/GenBank/DDBJ databases">
        <authorList>
            <person name="Jo J.-H."/>
            <person name="Im W.-T."/>
        </authorList>
    </citation>
    <scope>NUCLEOTIDE SEQUENCE</scope>
    <source>
        <strain evidence="2">NA20</strain>
    </source>
</reference>
<sequence>MRLRFPALCVGLALLLVACSKDEAGSYKEPSVVRLNARIPLSTYDTATVSFDEVVSDSRCPANSLCSWAGIAIARFTLRAGQKELPFMLSIMPGYPKQDTIINGYVIELSDLQPYPGMAGSDKKAPVQAELRIFRLR</sequence>
<evidence type="ECO:0008006" key="4">
    <source>
        <dbReference type="Google" id="ProtNLM"/>
    </source>
</evidence>
<evidence type="ECO:0000313" key="2">
    <source>
        <dbReference type="EMBL" id="MCG2618093.1"/>
    </source>
</evidence>
<evidence type="ECO:0000313" key="3">
    <source>
        <dbReference type="Proteomes" id="UP001165367"/>
    </source>
</evidence>
<protein>
    <recommendedName>
        <fullName evidence="4">Lipoprotein</fullName>
    </recommendedName>
</protein>
<feature type="chain" id="PRO_5045797958" description="Lipoprotein" evidence="1">
    <location>
        <begin position="25"/>
        <end position="137"/>
    </location>
</feature>
<feature type="signal peptide" evidence="1">
    <location>
        <begin position="1"/>
        <end position="24"/>
    </location>
</feature>
<dbReference type="PROSITE" id="PS51257">
    <property type="entry name" value="PROKAR_LIPOPROTEIN"/>
    <property type="match status" value="1"/>
</dbReference>
<dbReference type="Proteomes" id="UP001165367">
    <property type="component" value="Unassembled WGS sequence"/>
</dbReference>
<organism evidence="2 3">
    <name type="scientific">Terrimonas ginsenosidimutans</name>
    <dbReference type="NCBI Taxonomy" id="2908004"/>
    <lineage>
        <taxon>Bacteria</taxon>
        <taxon>Pseudomonadati</taxon>
        <taxon>Bacteroidota</taxon>
        <taxon>Chitinophagia</taxon>
        <taxon>Chitinophagales</taxon>
        <taxon>Chitinophagaceae</taxon>
        <taxon>Terrimonas</taxon>
    </lineage>
</organism>
<keyword evidence="3" id="KW-1185">Reference proteome</keyword>
<name>A0ABS9L0I8_9BACT</name>
<gene>
    <name evidence="2" type="ORF">LZZ85_27570</name>
</gene>
<comment type="caution">
    <text evidence="2">The sequence shown here is derived from an EMBL/GenBank/DDBJ whole genome shotgun (WGS) entry which is preliminary data.</text>
</comment>
<evidence type="ECO:0000256" key="1">
    <source>
        <dbReference type="SAM" id="SignalP"/>
    </source>
</evidence>
<dbReference type="RefSeq" id="WP_237877225.1">
    <property type="nucleotide sequence ID" value="NZ_JAKLTR010000033.1"/>
</dbReference>
<keyword evidence="1" id="KW-0732">Signal</keyword>
<accession>A0ABS9L0I8</accession>
<dbReference type="EMBL" id="JAKLTR010000033">
    <property type="protein sequence ID" value="MCG2618093.1"/>
    <property type="molecule type" value="Genomic_DNA"/>
</dbReference>